<dbReference type="Gene3D" id="2.60.120.260">
    <property type="entry name" value="Galactose-binding domain-like"/>
    <property type="match status" value="1"/>
</dbReference>
<dbReference type="Pfam" id="PF16389">
    <property type="entry name" value="DUF4998"/>
    <property type="match status" value="1"/>
</dbReference>
<dbReference type="RefSeq" id="WP_106481348.1">
    <property type="nucleotide sequence ID" value="NZ_CP032819.1"/>
</dbReference>
<dbReference type="InterPro" id="IPR003961">
    <property type="entry name" value="FN3_dom"/>
</dbReference>
<protein>
    <recommendedName>
        <fullName evidence="1">F5/8 type C domain-containing protein</fullName>
    </recommendedName>
</protein>
<evidence type="ECO:0000259" key="1">
    <source>
        <dbReference type="PROSITE" id="PS50022"/>
    </source>
</evidence>
<feature type="domain" description="F5/8 type C" evidence="1">
    <location>
        <begin position="362"/>
        <end position="517"/>
    </location>
</feature>
<gene>
    <name evidence="2" type="ORF">D8S85_14825</name>
</gene>
<dbReference type="Gene3D" id="2.60.40.10">
    <property type="entry name" value="Immunoglobulins"/>
    <property type="match status" value="1"/>
</dbReference>
<dbReference type="CDD" id="cd00063">
    <property type="entry name" value="FN3"/>
    <property type="match status" value="1"/>
</dbReference>
<dbReference type="Proteomes" id="UP000270673">
    <property type="component" value="Chromosome"/>
</dbReference>
<dbReference type="EMBL" id="CP032819">
    <property type="protein sequence ID" value="AZS30693.1"/>
    <property type="molecule type" value="Genomic_DNA"/>
</dbReference>
<keyword evidence="3" id="KW-1185">Reference proteome</keyword>
<dbReference type="OrthoDB" id="1043438at2"/>
<dbReference type="PROSITE" id="PS50022">
    <property type="entry name" value="FA58C_3"/>
    <property type="match status" value="1"/>
</dbReference>
<dbReference type="AlphaFoldDB" id="A0A3S9VW00"/>
<dbReference type="SUPFAM" id="SSF49265">
    <property type="entry name" value="Fibronectin type III"/>
    <property type="match status" value="1"/>
</dbReference>
<evidence type="ECO:0000313" key="3">
    <source>
        <dbReference type="Proteomes" id="UP000270673"/>
    </source>
</evidence>
<name>A0A3S9VW00_9BACT</name>
<sequence length="517" mass="59557">MKRNKYTTVLLFILMTILGCSESLEDTYKKYTGDGEIRYLGQCSNLSVKPGWKRLIVKWTNNVDPNVAYVKVVWSKDDQTNECVLEKGVAEYDITNLEEDGNYEISVYGVDKDGNKSIVNTVYGRPYTEYHEEVMAFTRLISRHFFVKNRVILTFSGWDVNLKSAVLKYTKINGDEGSVEFGDWLVMSGFTRFIVPDDVDTSKPVVLYRTGSLPGCDDIIEFEPYVLEHKIMFEADMKQELKRQYGFDENIPEDWVNEVEELELDWNFGSLEDLLNFPNLKKLILGKNRYLLDENAANDAEHGQSKLYDEIASYDNMNWTALTFSQFVLQTLNELNGLVVERYNKHYQTLKKASYIIEKGETVEPDLPYIDLKNYVFSVYPEDKDGYNSNVNYLTDGDVNTFWQPLQLNSYTTYEMILDVAEVRHLTGLKFVQRIYPGGDNQIMIAPSSIRINVSKDQINWENATYVEENNVGNSSGEITLIPFVSGGKDARYVRLQVNTATYYGFYNTSFAEIGLY</sequence>
<reference evidence="2 3" key="1">
    <citation type="submission" date="2018-10" db="EMBL/GenBank/DDBJ databases">
        <title>Butyricimonas faecalis sp. nov., isolated from human faeces and emended description of the genus Butyricimonas.</title>
        <authorList>
            <person name="Le Roy T."/>
            <person name="Van der Smissen P."/>
            <person name="Paquot A."/>
            <person name="Delzenne N."/>
            <person name="Muccioli G."/>
            <person name="Collet J.-F."/>
            <person name="Cani P.D."/>
        </authorList>
    </citation>
    <scope>NUCLEOTIDE SEQUENCE [LARGE SCALE GENOMIC DNA]</scope>
    <source>
        <strain evidence="2 3">H184</strain>
    </source>
</reference>
<dbReference type="InterPro" id="IPR000421">
    <property type="entry name" value="FA58C"/>
</dbReference>
<dbReference type="InterPro" id="IPR036116">
    <property type="entry name" value="FN3_sf"/>
</dbReference>
<dbReference type="Pfam" id="PF00754">
    <property type="entry name" value="F5_F8_type_C"/>
    <property type="match status" value="1"/>
</dbReference>
<dbReference type="SUPFAM" id="SSF49785">
    <property type="entry name" value="Galactose-binding domain-like"/>
    <property type="match status" value="1"/>
</dbReference>
<dbReference type="KEGG" id="buy:D8S85_14825"/>
<proteinExistence type="predicted"/>
<dbReference type="InterPro" id="IPR008979">
    <property type="entry name" value="Galactose-bd-like_sf"/>
</dbReference>
<accession>A0A3S9VW00</accession>
<evidence type="ECO:0000313" key="2">
    <source>
        <dbReference type="EMBL" id="AZS30693.1"/>
    </source>
</evidence>
<dbReference type="InterPro" id="IPR013783">
    <property type="entry name" value="Ig-like_fold"/>
</dbReference>
<organism evidence="2 3">
    <name type="scientific">Butyricimonas faecalis</name>
    <dbReference type="NCBI Taxonomy" id="2093856"/>
    <lineage>
        <taxon>Bacteria</taxon>
        <taxon>Pseudomonadati</taxon>
        <taxon>Bacteroidota</taxon>
        <taxon>Bacteroidia</taxon>
        <taxon>Bacteroidales</taxon>
        <taxon>Odoribacteraceae</taxon>
        <taxon>Butyricimonas</taxon>
    </lineage>
</organism>
<dbReference type="PROSITE" id="PS51257">
    <property type="entry name" value="PROKAR_LIPOPROTEIN"/>
    <property type="match status" value="1"/>
</dbReference>